<dbReference type="Proteomes" id="UP000789366">
    <property type="component" value="Unassembled WGS sequence"/>
</dbReference>
<accession>A0ACA9R015</accession>
<organism evidence="1 2">
    <name type="scientific">Cetraspora pellucida</name>
    <dbReference type="NCBI Taxonomy" id="1433469"/>
    <lineage>
        <taxon>Eukaryota</taxon>
        <taxon>Fungi</taxon>
        <taxon>Fungi incertae sedis</taxon>
        <taxon>Mucoromycota</taxon>
        <taxon>Glomeromycotina</taxon>
        <taxon>Glomeromycetes</taxon>
        <taxon>Diversisporales</taxon>
        <taxon>Gigasporaceae</taxon>
        <taxon>Cetraspora</taxon>
    </lineage>
</organism>
<dbReference type="EMBL" id="CAJVPW010053897">
    <property type="protein sequence ID" value="CAG8770805.1"/>
    <property type="molecule type" value="Genomic_DNA"/>
</dbReference>
<feature type="non-terminal residue" evidence="1">
    <location>
        <position position="1"/>
    </location>
</feature>
<protein>
    <submittedName>
        <fullName evidence="1">8798_t:CDS:1</fullName>
    </submittedName>
</protein>
<evidence type="ECO:0000313" key="2">
    <source>
        <dbReference type="Proteomes" id="UP000789366"/>
    </source>
</evidence>
<keyword evidence="2" id="KW-1185">Reference proteome</keyword>
<feature type="non-terminal residue" evidence="1">
    <location>
        <position position="93"/>
    </location>
</feature>
<reference evidence="1" key="1">
    <citation type="submission" date="2021-06" db="EMBL/GenBank/DDBJ databases">
        <authorList>
            <person name="Kallberg Y."/>
            <person name="Tangrot J."/>
            <person name="Rosling A."/>
        </authorList>
    </citation>
    <scope>NUCLEOTIDE SEQUENCE</scope>
    <source>
        <strain evidence="1">28 12/20/2015</strain>
    </source>
</reference>
<evidence type="ECO:0000313" key="1">
    <source>
        <dbReference type="EMBL" id="CAG8770805.1"/>
    </source>
</evidence>
<comment type="caution">
    <text evidence="1">The sequence shown here is derived from an EMBL/GenBank/DDBJ whole genome shotgun (WGS) entry which is preliminary data.</text>
</comment>
<sequence>KNKLEAEYEEEIEELTEKIINDIEIKVCIDSDCDDMSFMMMKKAKKLGLKVKSVKEDEYCMDVGGQSKIEGYQAEINFKTEYLKLTYNDKTVK</sequence>
<proteinExistence type="predicted"/>
<name>A0ACA9R015_9GLOM</name>
<gene>
    <name evidence="1" type="ORF">SPELUC_LOCUS15763</name>
</gene>